<feature type="repeat" description="ANK" evidence="3">
    <location>
        <begin position="59"/>
        <end position="91"/>
    </location>
</feature>
<proteinExistence type="predicted"/>
<dbReference type="InterPro" id="IPR036770">
    <property type="entry name" value="Ankyrin_rpt-contain_sf"/>
</dbReference>
<name>A0A1Q5PCX0_9BACT</name>
<evidence type="ECO:0000313" key="5">
    <source>
        <dbReference type="Proteomes" id="UP000186551"/>
    </source>
</evidence>
<evidence type="ECO:0000256" key="1">
    <source>
        <dbReference type="ARBA" id="ARBA00022737"/>
    </source>
</evidence>
<dbReference type="PANTHER" id="PTHR24188:SF29">
    <property type="entry name" value="GH09064P"/>
    <property type="match status" value="1"/>
</dbReference>
<evidence type="ECO:0000256" key="3">
    <source>
        <dbReference type="PROSITE-ProRule" id="PRU00023"/>
    </source>
</evidence>
<dbReference type="EMBL" id="LVWA01000005">
    <property type="protein sequence ID" value="OKL40098.1"/>
    <property type="molecule type" value="Genomic_DNA"/>
</dbReference>
<keyword evidence="5" id="KW-1185">Reference proteome</keyword>
<reference evidence="4 5" key="1">
    <citation type="submission" date="2016-03" db="EMBL/GenBank/DDBJ databases">
        <title>Genome sequence of Pontibacter sp. nov., of the family cytophagaceae, isolated from marine sediment of the Yellow Sea, China.</title>
        <authorList>
            <person name="Zhang G."/>
            <person name="Zhang R."/>
        </authorList>
    </citation>
    <scope>NUCLEOTIDE SEQUENCE [LARGE SCALE GENOMIC DNA]</scope>
    <source>
        <strain evidence="4 5">S10-8</strain>
    </source>
</reference>
<dbReference type="AlphaFoldDB" id="A0A1Q5PCX0"/>
<evidence type="ECO:0000313" key="4">
    <source>
        <dbReference type="EMBL" id="OKL40098.1"/>
    </source>
</evidence>
<sequence length="223" mass="24088">MLTLLFLFSFTLFASCHTGTPMQTPAAQDAVINAVVKRNLNVVAAALKEGADVNATDHQKRSLLLLATHNNDLKMAQLLVAHGADVNQQDMLKDSPFLYAGAAGYTDLVKLFLENGVRFDVFNRYNGSALIPACERGHLEVVRLLANTKGFPVDHVNRLGWTALMEAVVLGDGSKTYVQVVQTLVDAGCDVSIPDKDGVTALQHARNRGYTSIARVLEAVPGK</sequence>
<dbReference type="SUPFAM" id="SSF48403">
    <property type="entry name" value="Ankyrin repeat"/>
    <property type="match status" value="1"/>
</dbReference>
<keyword evidence="2 3" id="KW-0040">ANK repeat</keyword>
<dbReference type="Pfam" id="PF12796">
    <property type="entry name" value="Ank_2"/>
    <property type="match status" value="2"/>
</dbReference>
<dbReference type="PROSITE" id="PS50088">
    <property type="entry name" value="ANK_REPEAT"/>
    <property type="match status" value="2"/>
</dbReference>
<dbReference type="PROSITE" id="PS50297">
    <property type="entry name" value="ANK_REP_REGION"/>
    <property type="match status" value="1"/>
</dbReference>
<dbReference type="Proteomes" id="UP000186551">
    <property type="component" value="Unassembled WGS sequence"/>
</dbReference>
<comment type="caution">
    <text evidence="4">The sequence shown here is derived from an EMBL/GenBank/DDBJ whole genome shotgun (WGS) entry which is preliminary data.</text>
</comment>
<evidence type="ECO:0000256" key="2">
    <source>
        <dbReference type="ARBA" id="ARBA00023043"/>
    </source>
</evidence>
<dbReference type="PANTHER" id="PTHR24188">
    <property type="entry name" value="ANKYRIN REPEAT PROTEIN"/>
    <property type="match status" value="1"/>
</dbReference>
<dbReference type="SMART" id="SM00248">
    <property type="entry name" value="ANK"/>
    <property type="match status" value="5"/>
</dbReference>
<organism evidence="4 5">
    <name type="scientific">Pontibacter flavimaris</name>
    <dbReference type="NCBI Taxonomy" id="1797110"/>
    <lineage>
        <taxon>Bacteria</taxon>
        <taxon>Pseudomonadati</taxon>
        <taxon>Bacteroidota</taxon>
        <taxon>Cytophagia</taxon>
        <taxon>Cytophagales</taxon>
        <taxon>Hymenobacteraceae</taxon>
        <taxon>Pontibacter</taxon>
    </lineage>
</organism>
<keyword evidence="1" id="KW-0677">Repeat</keyword>
<dbReference type="RefSeq" id="WP_073852205.1">
    <property type="nucleotide sequence ID" value="NZ_LVWA01000005.1"/>
</dbReference>
<dbReference type="Gene3D" id="1.25.40.20">
    <property type="entry name" value="Ankyrin repeat-containing domain"/>
    <property type="match status" value="1"/>
</dbReference>
<dbReference type="OrthoDB" id="1524550at2"/>
<dbReference type="InterPro" id="IPR002110">
    <property type="entry name" value="Ankyrin_rpt"/>
</dbReference>
<protein>
    <submittedName>
        <fullName evidence="4">Uncharacterized protein</fullName>
    </submittedName>
</protein>
<accession>A0A1Q5PCX0</accession>
<dbReference type="STRING" id="1797110.A3841_17255"/>
<feature type="repeat" description="ANK" evidence="3">
    <location>
        <begin position="159"/>
        <end position="196"/>
    </location>
</feature>
<gene>
    <name evidence="4" type="ORF">A3841_17255</name>
</gene>